<comment type="caution">
    <text evidence="3">The sequence shown here is derived from an EMBL/GenBank/DDBJ whole genome shotgun (WGS) entry which is preliminary data.</text>
</comment>
<evidence type="ECO:0000313" key="4">
    <source>
        <dbReference type="Proteomes" id="UP000237000"/>
    </source>
</evidence>
<dbReference type="OrthoDB" id="1191648at2759"/>
<dbReference type="PANTHER" id="PTHR31890">
    <property type="entry name" value="PLANT INVERTASE/PECTIN METHYLESTERASE INHIBITOR SUPERFAMILY PROTEIN"/>
    <property type="match status" value="1"/>
</dbReference>
<evidence type="ECO:0000313" key="3">
    <source>
        <dbReference type="EMBL" id="PON96236.1"/>
    </source>
</evidence>
<dbReference type="STRING" id="63057.A0A2P5FEP5"/>
<dbReference type="SUPFAM" id="SSF101148">
    <property type="entry name" value="Plant invertase/pectin methylesterase inhibitor"/>
    <property type="match status" value="1"/>
</dbReference>
<keyword evidence="1" id="KW-0732">Signal</keyword>
<reference evidence="4" key="1">
    <citation type="submission" date="2016-06" db="EMBL/GenBank/DDBJ databases">
        <title>Parallel loss of symbiosis genes in relatives of nitrogen-fixing non-legume Parasponia.</title>
        <authorList>
            <person name="Van Velzen R."/>
            <person name="Holmer R."/>
            <person name="Bu F."/>
            <person name="Rutten L."/>
            <person name="Van Zeijl A."/>
            <person name="Liu W."/>
            <person name="Santuari L."/>
            <person name="Cao Q."/>
            <person name="Sharma T."/>
            <person name="Shen D."/>
            <person name="Roswanjaya Y."/>
            <person name="Wardhani T."/>
            <person name="Kalhor M.S."/>
            <person name="Jansen J."/>
            <person name="Van den Hoogen J."/>
            <person name="Gungor B."/>
            <person name="Hartog M."/>
            <person name="Hontelez J."/>
            <person name="Verver J."/>
            <person name="Yang W.-C."/>
            <person name="Schijlen E."/>
            <person name="Repin R."/>
            <person name="Schilthuizen M."/>
            <person name="Schranz E."/>
            <person name="Heidstra R."/>
            <person name="Miyata K."/>
            <person name="Fedorova E."/>
            <person name="Kohlen W."/>
            <person name="Bisseling T."/>
            <person name="Smit S."/>
            <person name="Geurts R."/>
        </authorList>
    </citation>
    <scope>NUCLEOTIDE SEQUENCE [LARGE SCALE GENOMIC DNA]</scope>
    <source>
        <strain evidence="4">cv. RG33-2</strain>
    </source>
</reference>
<dbReference type="Gene3D" id="1.20.140.40">
    <property type="entry name" value="Invertase/pectin methylesterase inhibitor family protein"/>
    <property type="match status" value="1"/>
</dbReference>
<evidence type="ECO:0000259" key="2">
    <source>
        <dbReference type="SMART" id="SM00856"/>
    </source>
</evidence>
<dbReference type="Pfam" id="PF04043">
    <property type="entry name" value="PMEI"/>
    <property type="match status" value="1"/>
</dbReference>
<dbReference type="InterPro" id="IPR034088">
    <property type="entry name" value="Pla_a_1-like"/>
</dbReference>
<sequence>MDSPNLKFSTILSIFFLLFLSSSPPSTKAESQLVDTICQETLNHTMCLEALGSDPQAKATTDLKVLAKITLRLSISNAKDSLRFINKTINNIINETDDQPIVVLAALKQCAYWYEAVVGSFKSALLELKEDIMTANYDIKVAGDDADYCESELVSKKVDIAPSVSERNYQVKLYSSIGFVITNKLP</sequence>
<gene>
    <name evidence="3" type="ORF">TorRG33x02_078250</name>
</gene>
<protein>
    <submittedName>
        <fullName evidence="3">Pectinesterase inhibitor domain containing protein</fullName>
    </submittedName>
</protein>
<dbReference type="InParanoid" id="A0A2P5FEP5"/>
<evidence type="ECO:0000256" key="1">
    <source>
        <dbReference type="SAM" id="SignalP"/>
    </source>
</evidence>
<proteinExistence type="predicted"/>
<feature type="chain" id="PRO_5015203347" evidence="1">
    <location>
        <begin position="30"/>
        <end position="186"/>
    </location>
</feature>
<dbReference type="CDD" id="cd15795">
    <property type="entry name" value="PMEI-Pla_a_1_like"/>
    <property type="match status" value="1"/>
</dbReference>
<name>A0A2P5FEP5_TREOI</name>
<accession>A0A2P5FEP5</accession>
<dbReference type="PANTHER" id="PTHR31890:SF9">
    <property type="entry name" value="PLANT INVERTASE_PECTIN METHYLESTERASE INHIBITOR SUPERFAMILY PROTEIN"/>
    <property type="match status" value="1"/>
</dbReference>
<dbReference type="SMART" id="SM00856">
    <property type="entry name" value="PMEI"/>
    <property type="match status" value="1"/>
</dbReference>
<keyword evidence="4" id="KW-1185">Reference proteome</keyword>
<dbReference type="Proteomes" id="UP000237000">
    <property type="component" value="Unassembled WGS sequence"/>
</dbReference>
<feature type="signal peptide" evidence="1">
    <location>
        <begin position="1"/>
        <end position="29"/>
    </location>
</feature>
<dbReference type="FunCoup" id="A0A2P5FEP5">
    <property type="interactions" value="31"/>
</dbReference>
<feature type="domain" description="Pectinesterase inhibitor" evidence="2">
    <location>
        <begin position="29"/>
        <end position="181"/>
    </location>
</feature>
<dbReference type="EMBL" id="JXTC01000039">
    <property type="protein sequence ID" value="PON96236.1"/>
    <property type="molecule type" value="Genomic_DNA"/>
</dbReference>
<dbReference type="InterPro" id="IPR006501">
    <property type="entry name" value="Pectinesterase_inhib_dom"/>
</dbReference>
<organism evidence="3 4">
    <name type="scientific">Trema orientale</name>
    <name type="common">Charcoal tree</name>
    <name type="synonym">Celtis orientalis</name>
    <dbReference type="NCBI Taxonomy" id="63057"/>
    <lineage>
        <taxon>Eukaryota</taxon>
        <taxon>Viridiplantae</taxon>
        <taxon>Streptophyta</taxon>
        <taxon>Embryophyta</taxon>
        <taxon>Tracheophyta</taxon>
        <taxon>Spermatophyta</taxon>
        <taxon>Magnoliopsida</taxon>
        <taxon>eudicotyledons</taxon>
        <taxon>Gunneridae</taxon>
        <taxon>Pentapetalae</taxon>
        <taxon>rosids</taxon>
        <taxon>fabids</taxon>
        <taxon>Rosales</taxon>
        <taxon>Cannabaceae</taxon>
        <taxon>Trema</taxon>
    </lineage>
</organism>
<dbReference type="InterPro" id="IPR035513">
    <property type="entry name" value="Invertase/methylesterase_inhib"/>
</dbReference>
<dbReference type="AlphaFoldDB" id="A0A2P5FEP5"/>
<dbReference type="NCBIfam" id="TIGR01614">
    <property type="entry name" value="PME_inhib"/>
    <property type="match status" value="1"/>
</dbReference>
<dbReference type="GO" id="GO:0004857">
    <property type="term" value="F:enzyme inhibitor activity"/>
    <property type="evidence" value="ECO:0007669"/>
    <property type="project" value="InterPro"/>
</dbReference>